<reference evidence="3 4" key="1">
    <citation type="submission" date="2018-03" db="EMBL/GenBank/DDBJ databases">
        <title>Genomic Encyclopedia of Archaeal and Bacterial Type Strains, Phase II (KMG-II): from individual species to whole genera.</title>
        <authorList>
            <person name="Goeker M."/>
        </authorList>
    </citation>
    <scope>NUCLEOTIDE SEQUENCE [LARGE SCALE GENOMIC DNA]</scope>
    <source>
        <strain evidence="3 4">DSM 43146</strain>
    </source>
</reference>
<evidence type="ECO:0000313" key="3">
    <source>
        <dbReference type="EMBL" id="PRX13319.1"/>
    </source>
</evidence>
<feature type="domain" description="FIST C-domain" evidence="2">
    <location>
        <begin position="230"/>
        <end position="372"/>
    </location>
</feature>
<sequence length="389" mass="40235">MGASAERWFGVGRSLAADPAKAGAEACREALGGRRAGLLVVFASLTHATREMAEAVHAEAGGDVLMIGCSTSGEFTPDGRGAGVVVNALGGYDVSVRAVPHDSVDLYEAGIRAASCLDDIDAENRVVLLLGDGRSGDQQEMVRGAYTVAGALVPLVGGCAGDNVTQTGTFHFFSDGTEVQLLPNAVLGAALGSPVPFGIGAAHGWRRVGEPMVVSRSENGIIHELDGEPALDVYLRRTGGAPELANDPDAFLQFATVRPLGLARRTGEDIRVIFQADPETRSIFGLADTPEGAMVWFMEADTDGLVDAAPTAASAAIEGVGSEALGLLVFDCCVRSIALGADGTDLAASRLRDAIKPTPYGGFYSNGEIIRKTQAKGMHHLTVVALAFG</sequence>
<proteinExistence type="predicted"/>
<name>A0A2T0JXX6_9ACTN</name>
<keyword evidence="4" id="KW-1185">Reference proteome</keyword>
<dbReference type="SMART" id="SM01204">
    <property type="entry name" value="FIST_C"/>
    <property type="match status" value="1"/>
</dbReference>
<dbReference type="InterPro" id="IPR019494">
    <property type="entry name" value="FIST_C"/>
</dbReference>
<accession>A0A2T0JXX6</accession>
<dbReference type="Pfam" id="PF10442">
    <property type="entry name" value="FIST_C"/>
    <property type="match status" value="1"/>
</dbReference>
<organism evidence="3 4">
    <name type="scientific">Actinoplanes italicus</name>
    <dbReference type="NCBI Taxonomy" id="113567"/>
    <lineage>
        <taxon>Bacteria</taxon>
        <taxon>Bacillati</taxon>
        <taxon>Actinomycetota</taxon>
        <taxon>Actinomycetes</taxon>
        <taxon>Micromonosporales</taxon>
        <taxon>Micromonosporaceae</taxon>
        <taxon>Actinoplanes</taxon>
    </lineage>
</organism>
<evidence type="ECO:0000313" key="4">
    <source>
        <dbReference type="Proteomes" id="UP000239415"/>
    </source>
</evidence>
<dbReference type="SMART" id="SM00897">
    <property type="entry name" value="FIST"/>
    <property type="match status" value="1"/>
</dbReference>
<gene>
    <name evidence="3" type="ORF">CLV67_12529</name>
</gene>
<dbReference type="PANTHER" id="PTHR40252:SF2">
    <property type="entry name" value="BLR0328 PROTEIN"/>
    <property type="match status" value="1"/>
</dbReference>
<evidence type="ECO:0000259" key="1">
    <source>
        <dbReference type="SMART" id="SM00897"/>
    </source>
</evidence>
<dbReference type="OrthoDB" id="5151042at2"/>
<dbReference type="Proteomes" id="UP000239415">
    <property type="component" value="Unassembled WGS sequence"/>
</dbReference>
<protein>
    <recommendedName>
        <fullName evidence="5">FIST-like protein</fullName>
    </recommendedName>
</protein>
<comment type="caution">
    <text evidence="3">The sequence shown here is derived from an EMBL/GenBank/DDBJ whole genome shotgun (WGS) entry which is preliminary data.</text>
</comment>
<dbReference type="Pfam" id="PF08495">
    <property type="entry name" value="FIST"/>
    <property type="match status" value="1"/>
</dbReference>
<dbReference type="PANTHER" id="PTHR40252">
    <property type="entry name" value="BLR0328 PROTEIN"/>
    <property type="match status" value="1"/>
</dbReference>
<dbReference type="RefSeq" id="WP_106328941.1">
    <property type="nucleotide sequence ID" value="NZ_BOMO01000127.1"/>
</dbReference>
<dbReference type="InterPro" id="IPR013702">
    <property type="entry name" value="FIST_domain_N"/>
</dbReference>
<evidence type="ECO:0000259" key="2">
    <source>
        <dbReference type="SMART" id="SM01204"/>
    </source>
</evidence>
<dbReference type="AlphaFoldDB" id="A0A2T0JXX6"/>
<evidence type="ECO:0008006" key="5">
    <source>
        <dbReference type="Google" id="ProtNLM"/>
    </source>
</evidence>
<dbReference type="EMBL" id="PVMZ01000025">
    <property type="protein sequence ID" value="PRX13319.1"/>
    <property type="molecule type" value="Genomic_DNA"/>
</dbReference>
<feature type="domain" description="FIST" evidence="1">
    <location>
        <begin position="35"/>
        <end position="229"/>
    </location>
</feature>